<feature type="transmembrane region" description="Helical" evidence="1">
    <location>
        <begin position="12"/>
        <end position="31"/>
    </location>
</feature>
<protein>
    <submittedName>
        <fullName evidence="2">Uncharacterized protein</fullName>
    </submittedName>
</protein>
<reference evidence="2" key="2">
    <citation type="journal article" date="2015" name="Data Brief">
        <title>Shoot transcriptome of the giant reed, Arundo donax.</title>
        <authorList>
            <person name="Barrero R.A."/>
            <person name="Guerrero F.D."/>
            <person name="Moolhuijzen P."/>
            <person name="Goolsby J.A."/>
            <person name="Tidwell J."/>
            <person name="Bellgard S.E."/>
            <person name="Bellgard M.I."/>
        </authorList>
    </citation>
    <scope>NUCLEOTIDE SEQUENCE</scope>
    <source>
        <tissue evidence="2">Shoot tissue taken approximately 20 cm above the soil surface</tissue>
    </source>
</reference>
<dbReference type="EMBL" id="GBRH01205367">
    <property type="protein sequence ID" value="JAD92528.1"/>
    <property type="molecule type" value="Transcribed_RNA"/>
</dbReference>
<keyword evidence="1" id="KW-0472">Membrane</keyword>
<dbReference type="AlphaFoldDB" id="A0A0A9E0L7"/>
<proteinExistence type="predicted"/>
<evidence type="ECO:0000313" key="2">
    <source>
        <dbReference type="EMBL" id="JAD92528.1"/>
    </source>
</evidence>
<evidence type="ECO:0000256" key="1">
    <source>
        <dbReference type="SAM" id="Phobius"/>
    </source>
</evidence>
<reference evidence="2" key="1">
    <citation type="submission" date="2014-09" db="EMBL/GenBank/DDBJ databases">
        <authorList>
            <person name="Magalhaes I.L.F."/>
            <person name="Oliveira U."/>
            <person name="Santos F.R."/>
            <person name="Vidigal T.H.D.A."/>
            <person name="Brescovit A.D."/>
            <person name="Santos A.J."/>
        </authorList>
    </citation>
    <scope>NUCLEOTIDE SEQUENCE</scope>
    <source>
        <tissue evidence="2">Shoot tissue taken approximately 20 cm above the soil surface</tissue>
    </source>
</reference>
<accession>A0A0A9E0L7</accession>
<keyword evidence="1" id="KW-1133">Transmembrane helix</keyword>
<keyword evidence="1" id="KW-0812">Transmembrane</keyword>
<name>A0A0A9E0L7_ARUDO</name>
<sequence length="35" mass="4084">MSSNTLFLNQGINFVWFIFVALWPYFAATLVKLKC</sequence>
<organism evidence="2">
    <name type="scientific">Arundo donax</name>
    <name type="common">Giant reed</name>
    <name type="synonym">Donax arundinaceus</name>
    <dbReference type="NCBI Taxonomy" id="35708"/>
    <lineage>
        <taxon>Eukaryota</taxon>
        <taxon>Viridiplantae</taxon>
        <taxon>Streptophyta</taxon>
        <taxon>Embryophyta</taxon>
        <taxon>Tracheophyta</taxon>
        <taxon>Spermatophyta</taxon>
        <taxon>Magnoliopsida</taxon>
        <taxon>Liliopsida</taxon>
        <taxon>Poales</taxon>
        <taxon>Poaceae</taxon>
        <taxon>PACMAD clade</taxon>
        <taxon>Arundinoideae</taxon>
        <taxon>Arundineae</taxon>
        <taxon>Arundo</taxon>
    </lineage>
</organism>